<dbReference type="EMBL" id="CABMJJ010000009">
    <property type="protein sequence ID" value="VVC03798.1"/>
    <property type="molecule type" value="Genomic_DNA"/>
</dbReference>
<dbReference type="GO" id="GO:0006206">
    <property type="term" value="P:pyrimidine nucleobase metabolic process"/>
    <property type="evidence" value="ECO:0007669"/>
    <property type="project" value="InterPro"/>
</dbReference>
<keyword evidence="1 5" id="KW-0328">Glycosyltransferase</keyword>
<dbReference type="InterPro" id="IPR035902">
    <property type="entry name" value="Nuc_phospho_transferase"/>
</dbReference>
<dbReference type="EC" id="2.4.2.57" evidence="3"/>
<dbReference type="SMART" id="SM00941">
    <property type="entry name" value="PYNP_C"/>
    <property type="match status" value="1"/>
</dbReference>
<accession>A0A5E4LRM7</accession>
<proteinExistence type="predicted"/>
<protein>
    <recommendedName>
        <fullName evidence="3">AMP phosphorylase</fullName>
        <ecNumber evidence="3">2.4.2.57</ecNumber>
    </recommendedName>
</protein>
<dbReference type="InterPro" id="IPR017459">
    <property type="entry name" value="Glycosyl_Trfase_fam3_N_dom"/>
</dbReference>
<dbReference type="SUPFAM" id="SSF47648">
    <property type="entry name" value="Nucleoside phosphorylase/phosphoribosyltransferase N-terminal domain"/>
    <property type="match status" value="1"/>
</dbReference>
<dbReference type="InterPro" id="IPR013466">
    <property type="entry name" value="Thymidine/AMP_Pase"/>
</dbReference>
<dbReference type="Proteomes" id="UP000789941">
    <property type="component" value="Unassembled WGS sequence"/>
</dbReference>
<reference evidence="5 6" key="1">
    <citation type="submission" date="2019-08" db="EMBL/GenBank/DDBJ databases">
        <authorList>
            <person name="Vazquez-Campos X."/>
        </authorList>
    </citation>
    <scope>NUCLEOTIDE SEQUENCE [LARGE SCALE GENOMIC DNA]</scope>
    <source>
        <strain evidence="5">LFW-283_2</strain>
    </source>
</reference>
<dbReference type="PANTHER" id="PTHR10515">
    <property type="entry name" value="THYMIDINE PHOSPHORYLASE"/>
    <property type="match status" value="1"/>
</dbReference>
<dbReference type="NCBIfam" id="TIGR03327">
    <property type="entry name" value="AMP_phos"/>
    <property type="match status" value="1"/>
</dbReference>
<dbReference type="Pfam" id="PF02885">
    <property type="entry name" value="Glycos_trans_3N"/>
    <property type="match status" value="1"/>
</dbReference>
<dbReference type="InterPro" id="IPR017713">
    <property type="entry name" value="AMP_phosphorylase"/>
</dbReference>
<dbReference type="Gene3D" id="1.20.970.50">
    <property type="match status" value="1"/>
</dbReference>
<evidence type="ECO:0000259" key="4">
    <source>
        <dbReference type="SMART" id="SM00941"/>
    </source>
</evidence>
<dbReference type="NCBIfam" id="TIGR02645">
    <property type="entry name" value="ARCH_P_rylase"/>
    <property type="match status" value="1"/>
</dbReference>
<dbReference type="PANTHER" id="PTHR10515:SF0">
    <property type="entry name" value="THYMIDINE PHOSPHORYLASE"/>
    <property type="match status" value="1"/>
</dbReference>
<gene>
    <name evidence="5" type="primary">deoA</name>
    <name evidence="5" type="ORF">LFW2832_00539</name>
</gene>
<dbReference type="GO" id="GO:0046125">
    <property type="term" value="P:pyrimidine deoxyribonucleoside metabolic process"/>
    <property type="evidence" value="ECO:0007669"/>
    <property type="project" value="InterPro"/>
</dbReference>
<name>A0A5E4LRM7_9ARCH</name>
<dbReference type="InterPro" id="IPR036320">
    <property type="entry name" value="Glycosyl_Trfase_fam3_N_dom_sf"/>
</dbReference>
<dbReference type="InterPro" id="IPR013102">
    <property type="entry name" value="PYNP_C"/>
</dbReference>
<dbReference type="InterPro" id="IPR000053">
    <property type="entry name" value="Thymidine/pyrmidine_PPase"/>
</dbReference>
<evidence type="ECO:0000313" key="6">
    <source>
        <dbReference type="Proteomes" id="UP000789941"/>
    </source>
</evidence>
<dbReference type="GO" id="GO:0016763">
    <property type="term" value="F:pentosyltransferase activity"/>
    <property type="evidence" value="ECO:0007669"/>
    <property type="project" value="InterPro"/>
</dbReference>
<feature type="domain" description="Pyrimidine nucleoside phosphorylase C-terminal" evidence="4">
    <location>
        <begin position="449"/>
        <end position="516"/>
    </location>
</feature>
<dbReference type="AlphaFoldDB" id="A0A5E4LRM7"/>
<dbReference type="Pfam" id="PF00591">
    <property type="entry name" value="Glycos_transf_3"/>
    <property type="match status" value="1"/>
</dbReference>
<dbReference type="Gene3D" id="2.40.40.20">
    <property type="match status" value="1"/>
</dbReference>
<dbReference type="Pfam" id="PF07831">
    <property type="entry name" value="PYNP_C"/>
    <property type="match status" value="1"/>
</dbReference>
<sequence length="526" mass="57540">MSEMIFMVEYVESEMKKVDVWKLKKYVCKVKPMDIMTGKNIIVLNKAEAQEHDIYSGYRTELKHDGKSIITIVDVSEEIVEPGEVGIFRDLTTWHKMKKGDTVEIVHMDRPESITYIKKKLDKGALNAQEIRTIVKEIMQDKLSEIETSAWIAAAYINGFTDDEIIALAEATVDSGDQLNLGKHPILDKHCIGGVAGNRTTMIVVPIITALGLYMPKTSSRSITSAAGTADTMEVLADVTFNMEELRSMVLKAKGAIVWGGGMKLAPVDDKLIRVRHPLSLDPEGMLLASILGKKKSVGAEYAIIDIPVGRGVKVPYIERGNELAKHFISVGDRLGIKIEALITDGAEPVGNGIGPALECFDVLNVLQGKGPEDLKHKSVLLAGKLLELCGKVDKGQGYGIAEKTLMSGKALAKFREIVEIQGGNPNVSGYDIKIGDHTHIVTSEVSGSIFHIDNKTMAKIARIAGSPRDKGAGVLLHRVRGDRVEVGDKLYTIFAESEAKLDFTIKAIKDLEPIEMRKMLLGSLQ</sequence>
<comment type="caution">
    <text evidence="5">The sequence shown here is derived from an EMBL/GenBank/DDBJ whole genome shotgun (WGS) entry which is preliminary data.</text>
</comment>
<evidence type="ECO:0000256" key="3">
    <source>
        <dbReference type="NCBIfam" id="TIGR03327"/>
    </source>
</evidence>
<dbReference type="SUPFAM" id="SSF52418">
    <property type="entry name" value="Nucleoside phosphorylase/phosphoribosyltransferase catalytic domain"/>
    <property type="match status" value="1"/>
</dbReference>
<dbReference type="GO" id="GO:0005829">
    <property type="term" value="C:cytosol"/>
    <property type="evidence" value="ECO:0007669"/>
    <property type="project" value="TreeGrafter"/>
</dbReference>
<evidence type="ECO:0000256" key="1">
    <source>
        <dbReference type="ARBA" id="ARBA00022676"/>
    </source>
</evidence>
<keyword evidence="2 5" id="KW-0808">Transferase</keyword>
<dbReference type="InterPro" id="IPR036566">
    <property type="entry name" value="PYNP-like_C_sf"/>
</dbReference>
<organism evidence="5 6">
    <name type="scientific">Candidatus Bilamarchaeum dharawalense</name>
    <dbReference type="NCBI Taxonomy" id="2885759"/>
    <lineage>
        <taxon>Archaea</taxon>
        <taxon>Candidatus Micrarchaeota</taxon>
        <taxon>Candidatus Micrarchaeia</taxon>
        <taxon>Candidatus Anstonellales</taxon>
        <taxon>Candidatus Bilamarchaeaceae</taxon>
        <taxon>Candidatus Bilamarchaeum</taxon>
    </lineage>
</organism>
<dbReference type="Gene3D" id="3.90.1170.30">
    <property type="entry name" value="Pyrimidine nucleoside phosphorylase-like, C-terminal domain"/>
    <property type="match status" value="1"/>
</dbReference>
<dbReference type="GO" id="GO:0004645">
    <property type="term" value="F:1,4-alpha-oligoglucan phosphorylase activity"/>
    <property type="evidence" value="ECO:0007669"/>
    <property type="project" value="InterPro"/>
</dbReference>
<dbReference type="InterPro" id="IPR000312">
    <property type="entry name" value="Glycosyl_Trfase_fam3"/>
</dbReference>
<dbReference type="SUPFAM" id="SSF54680">
    <property type="entry name" value="Pyrimidine nucleoside phosphorylase C-terminal domain"/>
    <property type="match status" value="1"/>
</dbReference>
<evidence type="ECO:0000313" key="5">
    <source>
        <dbReference type="EMBL" id="VVC03798.1"/>
    </source>
</evidence>
<dbReference type="Gene3D" id="3.40.1030.10">
    <property type="entry name" value="Nucleoside phosphorylase/phosphoribosyltransferase catalytic domain"/>
    <property type="match status" value="1"/>
</dbReference>
<dbReference type="NCBIfam" id="NF003338">
    <property type="entry name" value="PRK04350.1"/>
    <property type="match status" value="1"/>
</dbReference>
<evidence type="ECO:0000256" key="2">
    <source>
        <dbReference type="ARBA" id="ARBA00022679"/>
    </source>
</evidence>